<comment type="cofactor">
    <cofactor evidence="1">
        <name>pantetheine 4'-phosphate</name>
        <dbReference type="ChEBI" id="CHEBI:47942"/>
    </cofactor>
</comment>
<dbReference type="SUPFAM" id="SSF56801">
    <property type="entry name" value="Acetyl-CoA synthetase-like"/>
    <property type="match status" value="2"/>
</dbReference>
<evidence type="ECO:0000259" key="6">
    <source>
        <dbReference type="PROSITE" id="PS50075"/>
    </source>
</evidence>
<gene>
    <name evidence="7" type="ORF">SAMN02745673_02677</name>
</gene>
<keyword evidence="4" id="KW-0597">Phosphoprotein</keyword>
<dbReference type="InterPro" id="IPR042099">
    <property type="entry name" value="ANL_N_sf"/>
</dbReference>
<dbReference type="GO" id="GO:0003824">
    <property type="term" value="F:catalytic activity"/>
    <property type="evidence" value="ECO:0007669"/>
    <property type="project" value="InterPro"/>
</dbReference>
<comment type="similarity">
    <text evidence="2">Belongs to the ATP-dependent AMP-binding enzyme family.</text>
</comment>
<dbReference type="InterPro" id="IPR025110">
    <property type="entry name" value="AMP-bd_C"/>
</dbReference>
<dbReference type="EMBL" id="FUWS01000006">
    <property type="protein sequence ID" value="SKA13309.1"/>
    <property type="molecule type" value="Genomic_DNA"/>
</dbReference>
<dbReference type="InterPro" id="IPR045851">
    <property type="entry name" value="AMP-bd_C_sf"/>
</dbReference>
<sequence>MHALTDTTLPVAAAQVEMLRAQQADPRSPAWTIADHIDIRGDLDVGRLRAAVAAALRECETMRVRFREEAGEIVQAVVDLPADWELPLLDLAGAADPAGEADHWTRARLDRPFDLTDGPLFDFALLRLDARNHRLFMRAHHAVMDGYARTLFYARITALHDALGDADADPGPALPPLRLLVEDELAYRASGRIDTDREFWTARFPHPPELTGFSGEGGSAEPVASARAHRHTRRIDPDTAGRLREVARAARTSWSVLAIAAAGVYTQRVTGLRDILLTLPVTGRSGRDARAIPGMRANFLPLPLRIRPSMARDDLVRHVAAEVRASLRHQLYRGERVRRDIGVPGDDIRPFGPTVNVLPPGEPMRFGAARAVVRNLSTGPVEDVQFLFEDLDDGGVALHVDANPLLYERAEAGAHADRLAHLLGQLSEAGTTLARLSVLHPAERDHVLRGPEGPVTGEGGLAHLPDLLRRTARERPDATAVVDPAGPVGYGALAGALARVRDLVEARGARGRTVALLMGPGADYTAALLGVVDAGAWWLPLDPDAPVGRNAAALADAAAALLLTTADHAEAAADLAAAAAVPVAQVDARRGRHDGPAAWTDRRPRPVAGLPAYVMFTSGSTGRPKGVIVHRPGMHNHLLAKIEDLGLTSADVVVHNAPLTFDVSVWQILAPLAVGGTVVAVDRATAADPGELFGVAGRRRATVVEVVPSFLRAALDAWDAGLDRPDPGALRVLLVTGERLPPDLVRRWTERFPGVPVVNAYGPTECSDDVTHEVIPRWDDGLAEGVPIGSPVRNTRLYVLDANLRPLPPQVEGELYVAGAGVGLGYVGAPGRTAQTFVADPFGPPGTRMYRTGDRVRRRGDGRLDFLGRRDDQVKVRGQRVELGEVEAALRALPGVGDAAVVAHEEEPGRYTLVAHVTGAIATADLDDGLARLLPAHMIPSTVVRHERLPLTPNGKVDRKALPAPTAADRAPTATRGPRDAVEARLCALFGEVLGLPPVGIDDGFFELGGHSLSAVRLCARIQQAMGVRIRVRTVFEAPTVARLAPRLGEGEPALPEPRRRPRPARVPLSAAQRRLWALHRMHGPDAAYNLPYAVRLTGPLDIAALAAALEDVVARHEILRTVYPDTAGVPWQRVLGPREAGVRLAVHEVAPGEVDGRLAEVASRPFDLEREAPLRMELFRLGAREHVLVCVAHHIAADGWSLVPLTRDLSDAYTARLSGAAPDWPEPPLHYADYALWQEEALGGAREPGPLAADRLAYWKRTLSPTPDRIRGDRPRPATATRRGATVEREVPAATHRGIVALARSTGTTPFMVVHAALTVLLHRGGAGTDVQVGTPVAGRSDAALEGLVGFFVNTLVLRGDVHGDPSFTELLDRLRATDLDAYAHQDVPYDWVVDAVTAEHGTRERELFQVMLVVHNNGTGRLELPGIGVEPVRAPTGAAKFDLAFEFTERHGRDGAAEGVDLAVEYDRDVFDRATVEGMADRLLRVIDAAVADPSARVSRFELLDASLRHTVVEEWNGTWGREPSLTLPAAFEQRVAASPHAPALRDARTELDYARLDRRANRLARHLIGSGVGPEDVVATLLPRSADVVVAQLAVLKAGAAYLPVDPDYPRERVAHMVEDARPVAVITDAAGAGQVPTGVHVVRLDDPGTAALVDALDERPVTDAERAAPLHPDHPAYVIYTSGSTGRPKGVVVPHHGVTALARDQIERLGLAEGVGVAQFAALSFDAAAWETVLTLLSGATLVVPSPGERAGGAELAAFLRRERVGMLCLPPTVLAALPDGVDLPGDMTLVVAGESCAAGLVRRWAGGRRMINAYGPTEATVCASMSDPLDPGEGTPPIGRPLARARVYVLDRYLRPVAPGEVGEIYIGGDGVARGYLRAPAGTAERFVADPFGPAGSRMYRSGDLARWDGRGRLHHLGRSDAQVKLRGFRIEPGEVESALTALPEVGQAAVRVREDRPGVRRLVAYAVPADGAPLDTAAVRTRLARRLPDHMVPSAVVELAALPVLPNGKLDTAALPEPLVESGRGRGAATPAERALVRVCEEVLGVRAAPQDDFFALGGDSILAIQVAGRLREAGHELSVQDLFRHRTLEAVAAACVPVTAREHDPEGVGAFPLTPIGHWLRGLGGRTSGFNQSVLVDLPRGIGEAELTAALQAVLDHHDALRARLVCDGEWRMEIAEPGTVRAGDLLRRTELPQPREAARAAQEAEAARARARLSPEEGGLVQAVWLAAPEPRRGRLLLVVHHLAVDGVSWRILLPDLAAAWEAVAAGRAPDLAPVPTSLRRWALHQSGTAALDRHRGEAAYWEEVAAGIEPFFPAPPGATRMADAHRRRTQTPADLTSVLLDGAAAGRGGGLGDVLLGALALTMTAWARERGGPVPRRVAVDVEGHGRRPLPGSGLDPGRTVGWFTTLHPVLLEGGAGGVARARNEEILASVPEHGIGYGVLRHLHPDHAPGLAGAPAPQIAFNHLGRLPGRSGEPWTPLLGELPDDAFADPDMPIPHPLSLDVLVEEHADGPRLTALWRWDPAVVSDTDADGIVRTWEGVLAELAEAPRDTGAIPEITQEDIDSFEDELLDDFADQEVSR</sequence>
<feature type="region of interest" description="Disordered" evidence="5">
    <location>
        <begin position="1268"/>
        <end position="1287"/>
    </location>
</feature>
<dbReference type="InterPro" id="IPR020806">
    <property type="entry name" value="PKS_PP-bd"/>
</dbReference>
<dbReference type="GO" id="GO:0008610">
    <property type="term" value="P:lipid biosynthetic process"/>
    <property type="evidence" value="ECO:0007669"/>
    <property type="project" value="UniProtKB-ARBA"/>
</dbReference>
<keyword evidence="3" id="KW-0596">Phosphopantetheine</keyword>
<feature type="region of interest" description="Disordered" evidence="5">
    <location>
        <begin position="954"/>
        <end position="977"/>
    </location>
</feature>
<dbReference type="FunFam" id="1.10.1200.10:FF:000005">
    <property type="entry name" value="Nonribosomal peptide synthetase 1"/>
    <property type="match status" value="1"/>
</dbReference>
<accession>A0A1T4RBJ7</accession>
<dbReference type="PROSITE" id="PS50075">
    <property type="entry name" value="CARRIER"/>
    <property type="match status" value="2"/>
</dbReference>
<dbReference type="Gene3D" id="3.30.300.30">
    <property type="match status" value="2"/>
</dbReference>
<dbReference type="Gene3D" id="3.30.559.10">
    <property type="entry name" value="Chloramphenicol acetyltransferase-like domain"/>
    <property type="match status" value="3"/>
</dbReference>
<evidence type="ECO:0000256" key="4">
    <source>
        <dbReference type="ARBA" id="ARBA00022553"/>
    </source>
</evidence>
<keyword evidence="8" id="KW-1185">Reference proteome</keyword>
<dbReference type="OrthoDB" id="3802848at2"/>
<dbReference type="Gene3D" id="1.10.1200.10">
    <property type="entry name" value="ACP-like"/>
    <property type="match status" value="2"/>
</dbReference>
<evidence type="ECO:0000256" key="1">
    <source>
        <dbReference type="ARBA" id="ARBA00001957"/>
    </source>
</evidence>
<dbReference type="InterPro" id="IPR001242">
    <property type="entry name" value="Condensation_dom"/>
</dbReference>
<dbReference type="SUPFAM" id="SSF47336">
    <property type="entry name" value="ACP-like"/>
    <property type="match status" value="2"/>
</dbReference>
<dbReference type="Pfam" id="PF00550">
    <property type="entry name" value="PP-binding"/>
    <property type="match status" value="2"/>
</dbReference>
<dbReference type="FunFam" id="3.40.50.12780:FF:000012">
    <property type="entry name" value="Non-ribosomal peptide synthetase"/>
    <property type="match status" value="1"/>
</dbReference>
<dbReference type="InterPro" id="IPR010071">
    <property type="entry name" value="AA_adenyl_dom"/>
</dbReference>
<dbReference type="InterPro" id="IPR006162">
    <property type="entry name" value="Ppantetheine_attach_site"/>
</dbReference>
<dbReference type="PROSITE" id="PS00012">
    <property type="entry name" value="PHOSPHOPANTETHEINE"/>
    <property type="match status" value="2"/>
</dbReference>
<evidence type="ECO:0000256" key="5">
    <source>
        <dbReference type="SAM" id="MobiDB-lite"/>
    </source>
</evidence>
<name>A0A1T4RBJ7_9ACTN</name>
<dbReference type="InterPro" id="IPR036736">
    <property type="entry name" value="ACP-like_sf"/>
</dbReference>
<dbReference type="InterPro" id="IPR020845">
    <property type="entry name" value="AMP-binding_CS"/>
</dbReference>
<dbReference type="Gene3D" id="2.30.38.10">
    <property type="entry name" value="Luciferase, Domain 3"/>
    <property type="match status" value="1"/>
</dbReference>
<protein>
    <submittedName>
        <fullName evidence="7">Non-ribosomal peptide synthase domain TIGR01720/amino acid adenylation domain-containing protein</fullName>
    </submittedName>
</protein>
<dbReference type="FunFam" id="3.30.300.30:FF:000010">
    <property type="entry name" value="Enterobactin synthetase component F"/>
    <property type="match status" value="1"/>
</dbReference>
<dbReference type="CDD" id="cd19540">
    <property type="entry name" value="LCL_NRPS-like"/>
    <property type="match status" value="1"/>
</dbReference>
<dbReference type="Pfam" id="PF13193">
    <property type="entry name" value="AMP-binding_C"/>
    <property type="match status" value="2"/>
</dbReference>
<dbReference type="PANTHER" id="PTHR45527:SF1">
    <property type="entry name" value="FATTY ACID SYNTHASE"/>
    <property type="match status" value="1"/>
</dbReference>
<dbReference type="Pfam" id="PF00501">
    <property type="entry name" value="AMP-binding"/>
    <property type="match status" value="2"/>
</dbReference>
<dbReference type="Proteomes" id="UP000190637">
    <property type="component" value="Unassembled WGS sequence"/>
</dbReference>
<feature type="compositionally biased region" description="Low complexity" evidence="5">
    <location>
        <begin position="962"/>
        <end position="976"/>
    </location>
</feature>
<dbReference type="InterPro" id="IPR023213">
    <property type="entry name" value="CAT-like_dom_sf"/>
</dbReference>
<dbReference type="GO" id="GO:0043041">
    <property type="term" value="P:amino acid activation for nonribosomal peptide biosynthetic process"/>
    <property type="evidence" value="ECO:0007669"/>
    <property type="project" value="TreeGrafter"/>
</dbReference>
<dbReference type="GO" id="GO:0044550">
    <property type="term" value="P:secondary metabolite biosynthetic process"/>
    <property type="evidence" value="ECO:0007669"/>
    <property type="project" value="UniProtKB-ARBA"/>
</dbReference>
<dbReference type="CDD" id="cd05930">
    <property type="entry name" value="A_NRPS"/>
    <property type="match status" value="1"/>
</dbReference>
<dbReference type="NCBIfam" id="TIGR01733">
    <property type="entry name" value="AA-adenyl-dom"/>
    <property type="match status" value="2"/>
</dbReference>
<feature type="domain" description="Carrier" evidence="6">
    <location>
        <begin position="977"/>
        <end position="1052"/>
    </location>
</feature>
<dbReference type="STRING" id="1122192.SAMN02745673_02677"/>
<dbReference type="Pfam" id="PF00668">
    <property type="entry name" value="Condensation"/>
    <property type="match status" value="3"/>
</dbReference>
<dbReference type="Gene3D" id="3.40.50.980">
    <property type="match status" value="2"/>
</dbReference>
<dbReference type="SUPFAM" id="SSF52777">
    <property type="entry name" value="CoA-dependent acyltransferases"/>
    <property type="match status" value="6"/>
</dbReference>
<dbReference type="PROSITE" id="PS00455">
    <property type="entry name" value="AMP_BINDING"/>
    <property type="match status" value="2"/>
</dbReference>
<dbReference type="Gene3D" id="3.30.559.30">
    <property type="entry name" value="Nonribosomal peptide synthetase, condensation domain"/>
    <property type="match status" value="3"/>
</dbReference>
<dbReference type="RefSeq" id="WP_078761972.1">
    <property type="nucleotide sequence ID" value="NZ_FUWS01000006.1"/>
</dbReference>
<dbReference type="PANTHER" id="PTHR45527">
    <property type="entry name" value="NONRIBOSOMAL PEPTIDE SYNTHETASE"/>
    <property type="match status" value="1"/>
</dbReference>
<organism evidence="7 8">
    <name type="scientific">Marinactinospora thermotolerans DSM 45154</name>
    <dbReference type="NCBI Taxonomy" id="1122192"/>
    <lineage>
        <taxon>Bacteria</taxon>
        <taxon>Bacillati</taxon>
        <taxon>Actinomycetota</taxon>
        <taxon>Actinomycetes</taxon>
        <taxon>Streptosporangiales</taxon>
        <taxon>Nocardiopsidaceae</taxon>
        <taxon>Marinactinospora</taxon>
    </lineage>
</organism>
<dbReference type="InterPro" id="IPR009081">
    <property type="entry name" value="PP-bd_ACP"/>
</dbReference>
<dbReference type="InterPro" id="IPR000873">
    <property type="entry name" value="AMP-dep_synth/lig_dom"/>
</dbReference>
<proteinExistence type="inferred from homology"/>
<evidence type="ECO:0000313" key="7">
    <source>
        <dbReference type="EMBL" id="SKA13309.1"/>
    </source>
</evidence>
<dbReference type="Gene3D" id="3.40.50.12780">
    <property type="entry name" value="N-terminal domain of ligase-like"/>
    <property type="match status" value="1"/>
</dbReference>
<dbReference type="FunFam" id="2.30.38.10:FF:000001">
    <property type="entry name" value="Non-ribosomal peptide synthetase PvdI"/>
    <property type="match status" value="1"/>
</dbReference>
<evidence type="ECO:0000256" key="3">
    <source>
        <dbReference type="ARBA" id="ARBA00022450"/>
    </source>
</evidence>
<dbReference type="FunFam" id="3.40.50.980:FF:000001">
    <property type="entry name" value="Non-ribosomal peptide synthetase"/>
    <property type="match status" value="1"/>
</dbReference>
<evidence type="ECO:0000256" key="2">
    <source>
        <dbReference type="ARBA" id="ARBA00006432"/>
    </source>
</evidence>
<dbReference type="GO" id="GO:0005737">
    <property type="term" value="C:cytoplasm"/>
    <property type="evidence" value="ECO:0007669"/>
    <property type="project" value="TreeGrafter"/>
</dbReference>
<dbReference type="GO" id="GO:0031177">
    <property type="term" value="F:phosphopantetheine binding"/>
    <property type="evidence" value="ECO:0007669"/>
    <property type="project" value="InterPro"/>
</dbReference>
<dbReference type="SMART" id="SM00823">
    <property type="entry name" value="PKS_PP"/>
    <property type="match status" value="2"/>
</dbReference>
<feature type="domain" description="Carrier" evidence="6">
    <location>
        <begin position="2033"/>
        <end position="2106"/>
    </location>
</feature>
<evidence type="ECO:0000313" key="8">
    <source>
        <dbReference type="Proteomes" id="UP000190637"/>
    </source>
</evidence>
<reference evidence="7 8" key="1">
    <citation type="submission" date="2017-02" db="EMBL/GenBank/DDBJ databases">
        <authorList>
            <person name="Peterson S.W."/>
        </authorList>
    </citation>
    <scope>NUCLEOTIDE SEQUENCE [LARGE SCALE GENOMIC DNA]</scope>
    <source>
        <strain evidence="7 8">DSM 45154</strain>
    </source>
</reference>